<feature type="non-terminal residue" evidence="7">
    <location>
        <position position="130"/>
    </location>
</feature>
<evidence type="ECO:0000259" key="6">
    <source>
        <dbReference type="PROSITE" id="PS50950"/>
    </source>
</evidence>
<dbReference type="PROSITE" id="PS50950">
    <property type="entry name" value="ZF_THAP"/>
    <property type="match status" value="1"/>
</dbReference>
<dbReference type="SMART" id="SM00692">
    <property type="entry name" value="DM3"/>
    <property type="match status" value="1"/>
</dbReference>
<keyword evidence="1" id="KW-0479">Metal-binding</keyword>
<protein>
    <submittedName>
        <fullName evidence="7">Putative GPI-anchored adhesin-like protein PGA55 isoform X1</fullName>
    </submittedName>
</protein>
<sequence>MAQKAAHFKCAVFGCKKGHTSVFLPPSSEEVKAKWISFIYGRNIPTDVPKFLYVCAKHFPSDCFLNEGQFKAGFASRLRLKPGSVPTLRAEAPDPEAVSVSLLHTRLYTGPQVSVCVCVFIRSPTTCQEE</sequence>
<dbReference type="EMBL" id="QNUK01000412">
    <property type="protein sequence ID" value="KAF5893777.1"/>
    <property type="molecule type" value="Genomic_DNA"/>
</dbReference>
<evidence type="ECO:0000313" key="7">
    <source>
        <dbReference type="EMBL" id="KAF5893777.1"/>
    </source>
</evidence>
<evidence type="ECO:0000313" key="8">
    <source>
        <dbReference type="Proteomes" id="UP000727407"/>
    </source>
</evidence>
<keyword evidence="8" id="KW-1185">Reference proteome</keyword>
<comment type="caution">
    <text evidence="7">The sequence shown here is derived from an EMBL/GenBank/DDBJ whole genome shotgun (WGS) entry which is preliminary data.</text>
</comment>
<dbReference type="GO" id="GO:0008270">
    <property type="term" value="F:zinc ion binding"/>
    <property type="evidence" value="ECO:0007669"/>
    <property type="project" value="UniProtKB-KW"/>
</dbReference>
<dbReference type="SUPFAM" id="SSF57716">
    <property type="entry name" value="Glucocorticoid receptor-like (DNA-binding domain)"/>
    <property type="match status" value="1"/>
</dbReference>
<reference evidence="7" key="1">
    <citation type="submission" date="2020-07" db="EMBL/GenBank/DDBJ databases">
        <title>Clarias magur genome sequencing, assembly and annotation.</title>
        <authorList>
            <person name="Kushwaha B."/>
            <person name="Kumar R."/>
            <person name="Das P."/>
            <person name="Joshi C.G."/>
            <person name="Kumar D."/>
            <person name="Nagpure N.S."/>
            <person name="Pandey M."/>
            <person name="Agarwal S."/>
            <person name="Srivastava S."/>
            <person name="Singh M."/>
            <person name="Sahoo L."/>
            <person name="Jayasankar P."/>
            <person name="Meher P.K."/>
            <person name="Koringa P.G."/>
            <person name="Iquebal M.A."/>
            <person name="Das S.P."/>
            <person name="Bit A."/>
            <person name="Patnaik S."/>
            <person name="Patel N."/>
            <person name="Shah T.M."/>
            <person name="Hinsu A."/>
            <person name="Jena J.K."/>
        </authorList>
    </citation>
    <scope>NUCLEOTIDE SEQUENCE</scope>
    <source>
        <strain evidence="7">CIFAMagur01</strain>
        <tissue evidence="7">Testis</tissue>
    </source>
</reference>
<evidence type="ECO:0000256" key="2">
    <source>
        <dbReference type="ARBA" id="ARBA00022771"/>
    </source>
</evidence>
<organism evidence="7 8">
    <name type="scientific">Clarias magur</name>
    <name type="common">Asian catfish</name>
    <name type="synonym">Macropteronotus magur</name>
    <dbReference type="NCBI Taxonomy" id="1594786"/>
    <lineage>
        <taxon>Eukaryota</taxon>
        <taxon>Metazoa</taxon>
        <taxon>Chordata</taxon>
        <taxon>Craniata</taxon>
        <taxon>Vertebrata</taxon>
        <taxon>Euteleostomi</taxon>
        <taxon>Actinopterygii</taxon>
        <taxon>Neopterygii</taxon>
        <taxon>Teleostei</taxon>
        <taxon>Ostariophysi</taxon>
        <taxon>Siluriformes</taxon>
        <taxon>Clariidae</taxon>
        <taxon>Clarias</taxon>
    </lineage>
</organism>
<evidence type="ECO:0000256" key="4">
    <source>
        <dbReference type="ARBA" id="ARBA00023125"/>
    </source>
</evidence>
<dbReference type="InterPro" id="IPR006612">
    <property type="entry name" value="THAP_Znf"/>
</dbReference>
<keyword evidence="3" id="KW-0862">Zinc</keyword>
<gene>
    <name evidence="7" type="ORF">DAT39_016500</name>
</gene>
<dbReference type="SMART" id="SM00980">
    <property type="entry name" value="THAP"/>
    <property type="match status" value="1"/>
</dbReference>
<evidence type="ECO:0000256" key="1">
    <source>
        <dbReference type="ARBA" id="ARBA00022723"/>
    </source>
</evidence>
<keyword evidence="4 5" id="KW-0238">DNA-binding</keyword>
<feature type="domain" description="THAP-type" evidence="6">
    <location>
        <begin position="1"/>
        <end position="89"/>
    </location>
</feature>
<accession>A0A8J4WWE9</accession>
<dbReference type="Pfam" id="PF05485">
    <property type="entry name" value="THAP"/>
    <property type="match status" value="1"/>
</dbReference>
<evidence type="ECO:0000256" key="3">
    <source>
        <dbReference type="ARBA" id="ARBA00022833"/>
    </source>
</evidence>
<dbReference type="GO" id="GO:0003677">
    <property type="term" value="F:DNA binding"/>
    <property type="evidence" value="ECO:0007669"/>
    <property type="project" value="UniProtKB-UniRule"/>
</dbReference>
<dbReference type="OrthoDB" id="5982876at2759"/>
<dbReference type="AlphaFoldDB" id="A0A8J4WWE9"/>
<proteinExistence type="predicted"/>
<keyword evidence="2 5" id="KW-0863">Zinc-finger</keyword>
<name>A0A8J4WWE9_CLAMG</name>
<dbReference type="Proteomes" id="UP000727407">
    <property type="component" value="Unassembled WGS sequence"/>
</dbReference>
<evidence type="ECO:0000256" key="5">
    <source>
        <dbReference type="PROSITE-ProRule" id="PRU00309"/>
    </source>
</evidence>